<evidence type="ECO:0000313" key="3">
    <source>
        <dbReference type="Proteomes" id="UP000446866"/>
    </source>
</evidence>
<sequence>MNLSRNRKRKDIKMEQKILTKIEPVKLPWKVKILYCMGEFSKTTTVIMLMAFGMYFYTEVCGINSGVASTIILVAKIWDIINDPMMGALVDRTKSKEGKCRIWLKYMSVPGGIIFALAFMMPELTATGKIVWVAVTYTLQGMTATALMIPLNTLMGRLTSDPVERASLNQIKGIINLIPNIVVPAATMPMVLYFGKGGADMQRGFLMVGIIYAVVFILSNLLAYIGTRGYEPLEHLAEETGVQEAVKLEQPSMGSVLKALAKNTPWLFCIGLYLVDMLASSISSTVMTWYFQYNIGNIPLMSLVSTISLGASLVVYIFLGFFIKKFGNAGTAAIGCVLSIIGFALRFILQDSSTAILLAGNIIANLGTGLVGCTILLCIFDAKVYGEWKTGVDNEAILMSGFSVSYKTGQALGGPIAGYLLLTVPYVAQAQAQEQSVLNLWFYESTLFPAIGFAIALVFALLLIKYEKKVPQMQAEIDARKVANL</sequence>
<feature type="transmembrane region" description="Helical" evidence="1">
    <location>
        <begin position="409"/>
        <end position="428"/>
    </location>
</feature>
<evidence type="ECO:0000313" key="2">
    <source>
        <dbReference type="EMBL" id="NBH62093.1"/>
    </source>
</evidence>
<organism evidence="2 3">
    <name type="scientific">Anaerotruncus colihominis</name>
    <dbReference type="NCBI Taxonomy" id="169435"/>
    <lineage>
        <taxon>Bacteria</taxon>
        <taxon>Bacillati</taxon>
        <taxon>Bacillota</taxon>
        <taxon>Clostridia</taxon>
        <taxon>Eubacteriales</taxon>
        <taxon>Oscillospiraceae</taxon>
        <taxon>Anaerotruncus</taxon>
    </lineage>
</organism>
<dbReference type="EMBL" id="QXWK01000019">
    <property type="protein sequence ID" value="NBH62093.1"/>
    <property type="molecule type" value="Genomic_DNA"/>
</dbReference>
<feature type="transmembrane region" description="Helical" evidence="1">
    <location>
        <begin position="102"/>
        <end position="124"/>
    </location>
</feature>
<feature type="transmembrane region" description="Helical" evidence="1">
    <location>
        <begin position="130"/>
        <end position="152"/>
    </location>
</feature>
<feature type="transmembrane region" description="Helical" evidence="1">
    <location>
        <begin position="173"/>
        <end position="193"/>
    </location>
</feature>
<gene>
    <name evidence="2" type="ORF">D0435_10560</name>
</gene>
<feature type="transmembrane region" description="Helical" evidence="1">
    <location>
        <begin position="303"/>
        <end position="323"/>
    </location>
</feature>
<feature type="transmembrane region" description="Helical" evidence="1">
    <location>
        <begin position="266"/>
        <end position="291"/>
    </location>
</feature>
<keyword evidence="1" id="KW-0812">Transmembrane</keyword>
<dbReference type="GO" id="GO:0005886">
    <property type="term" value="C:plasma membrane"/>
    <property type="evidence" value="ECO:0007669"/>
    <property type="project" value="TreeGrafter"/>
</dbReference>
<evidence type="ECO:0000256" key="1">
    <source>
        <dbReference type="SAM" id="Phobius"/>
    </source>
</evidence>
<dbReference type="GO" id="GO:0015293">
    <property type="term" value="F:symporter activity"/>
    <property type="evidence" value="ECO:0007669"/>
    <property type="project" value="InterPro"/>
</dbReference>
<comment type="caution">
    <text evidence="2">The sequence shown here is derived from an EMBL/GenBank/DDBJ whole genome shotgun (WGS) entry which is preliminary data.</text>
</comment>
<dbReference type="Proteomes" id="UP000446866">
    <property type="component" value="Unassembled WGS sequence"/>
</dbReference>
<protein>
    <recommendedName>
        <fullName evidence="4">MFS transporter</fullName>
    </recommendedName>
</protein>
<dbReference type="InterPro" id="IPR001927">
    <property type="entry name" value="Na/Gal_symport"/>
</dbReference>
<dbReference type="CDD" id="cd17332">
    <property type="entry name" value="MFS_MelB_like"/>
    <property type="match status" value="1"/>
</dbReference>
<accession>A0A845QMZ3</accession>
<feature type="transmembrane region" description="Helical" evidence="1">
    <location>
        <begin position="440"/>
        <end position="464"/>
    </location>
</feature>
<dbReference type="PANTHER" id="PTHR11328">
    <property type="entry name" value="MAJOR FACILITATOR SUPERFAMILY DOMAIN-CONTAINING PROTEIN"/>
    <property type="match status" value="1"/>
</dbReference>
<dbReference type="Gene3D" id="1.20.1250.20">
    <property type="entry name" value="MFS general substrate transporter like domains"/>
    <property type="match status" value="2"/>
</dbReference>
<dbReference type="PANTHER" id="PTHR11328:SF24">
    <property type="entry name" value="MAJOR FACILITATOR SUPERFAMILY (MFS) PROFILE DOMAIN-CONTAINING PROTEIN"/>
    <property type="match status" value="1"/>
</dbReference>
<evidence type="ECO:0008006" key="4">
    <source>
        <dbReference type="Google" id="ProtNLM"/>
    </source>
</evidence>
<feature type="transmembrane region" description="Helical" evidence="1">
    <location>
        <begin position="205"/>
        <end position="225"/>
    </location>
</feature>
<name>A0A845QMZ3_9FIRM</name>
<dbReference type="GO" id="GO:0008643">
    <property type="term" value="P:carbohydrate transport"/>
    <property type="evidence" value="ECO:0007669"/>
    <property type="project" value="InterPro"/>
</dbReference>
<dbReference type="Pfam" id="PF13347">
    <property type="entry name" value="MFS_2"/>
    <property type="match status" value="1"/>
</dbReference>
<keyword evidence="3" id="KW-1185">Reference proteome</keyword>
<keyword evidence="1" id="KW-1133">Transmembrane helix</keyword>
<feature type="transmembrane region" description="Helical" evidence="1">
    <location>
        <begin position="330"/>
        <end position="349"/>
    </location>
</feature>
<keyword evidence="1" id="KW-0472">Membrane</keyword>
<dbReference type="AlphaFoldDB" id="A0A845QMZ3"/>
<reference evidence="2 3" key="1">
    <citation type="submission" date="2018-08" db="EMBL/GenBank/DDBJ databases">
        <title>Murine metabolic-syndrome-specific gut microbial biobank.</title>
        <authorList>
            <person name="Liu C."/>
        </authorList>
    </citation>
    <scope>NUCLEOTIDE SEQUENCE [LARGE SCALE GENOMIC DNA]</scope>
    <source>
        <strain evidence="2 3">28</strain>
    </source>
</reference>
<dbReference type="GO" id="GO:0006814">
    <property type="term" value="P:sodium ion transport"/>
    <property type="evidence" value="ECO:0007669"/>
    <property type="project" value="InterPro"/>
</dbReference>
<dbReference type="NCBIfam" id="TIGR00792">
    <property type="entry name" value="gph"/>
    <property type="match status" value="1"/>
</dbReference>
<dbReference type="SUPFAM" id="SSF103473">
    <property type="entry name" value="MFS general substrate transporter"/>
    <property type="match status" value="1"/>
</dbReference>
<dbReference type="InterPro" id="IPR036259">
    <property type="entry name" value="MFS_trans_sf"/>
</dbReference>
<dbReference type="InterPro" id="IPR039672">
    <property type="entry name" value="MFS_2"/>
</dbReference>
<proteinExistence type="predicted"/>
<feature type="transmembrane region" description="Helical" evidence="1">
    <location>
        <begin position="355"/>
        <end position="380"/>
    </location>
</feature>